<keyword evidence="2" id="KW-1185">Reference proteome</keyword>
<accession>A0A158L5I9</accession>
<evidence type="ECO:0000313" key="2">
    <source>
        <dbReference type="Proteomes" id="UP000054770"/>
    </source>
</evidence>
<evidence type="ECO:0000313" key="1">
    <source>
        <dbReference type="EMBL" id="SAL88269.1"/>
    </source>
</evidence>
<dbReference type="Proteomes" id="UP000054770">
    <property type="component" value="Unassembled WGS sequence"/>
</dbReference>
<organism evidence="1 2">
    <name type="scientific">Caballeronia choica</name>
    <dbReference type="NCBI Taxonomy" id="326476"/>
    <lineage>
        <taxon>Bacteria</taxon>
        <taxon>Pseudomonadati</taxon>
        <taxon>Pseudomonadota</taxon>
        <taxon>Betaproteobacteria</taxon>
        <taxon>Burkholderiales</taxon>
        <taxon>Burkholderiaceae</taxon>
        <taxon>Caballeronia</taxon>
    </lineage>
</organism>
<reference evidence="1" key="1">
    <citation type="submission" date="2016-01" db="EMBL/GenBank/DDBJ databases">
        <authorList>
            <person name="Peeters C."/>
        </authorList>
    </citation>
    <scope>NUCLEOTIDE SEQUENCE [LARGE SCALE GENOMIC DNA]</scope>
    <source>
        <strain evidence="1">LMG 22940</strain>
    </source>
</reference>
<dbReference type="OrthoDB" id="7107881at2"/>
<dbReference type="AlphaFoldDB" id="A0A158L5I9"/>
<sequence>MELFTKLFGSLLVFVYHCFDRIVIHGYLSALTRPEQVVYFFRQVVGVAAVDKEVLSRRTAEYQGWVEAFARNHGTPIEWAEKGVRKEDYVQRWLRPMVRAQRYGIYFIFKSMEQGPTFRCTVPKYPTRDPNYRILAPQRSRFTHYYFYIRDETLGPIAMRVASFFPFQTTYYLNGHSFIEQELNRAGIGFRKHDNAFLAVDDPAALQAAADRLSPALIRERLDYWTLLLGPKFSARERALISVRRFYAISQIEYCRNFIFKRHFPIHKIFERSCELGLWRLSVDKVSEIFGTRITKKLHGNLNTTLEQIEHGHHIFRAYWKHAFVKQYEKFATFLRNEVCSNNLADFGLRKGLEHLGDVREKFLGITERFATFQARCLNAHVDFPLLQRLALPITVGSAKYPGIKIHDTRMIRLMQVLLHAGTTVGGWRAQQLHEVLVTSFGLSDKRYGLNQLRYDLRKMRAHALLERDGNRYAYRLTDKGVKVALLFVLFHQRLYGPLANSLFHHRPDANFQPDSKLEKAVHKADDSIRKVIRLLDS</sequence>
<proteinExistence type="predicted"/>
<comment type="caution">
    <text evidence="1">The sequence shown here is derived from an EMBL/GenBank/DDBJ whole genome shotgun (WGS) entry which is preliminary data.</text>
</comment>
<dbReference type="EMBL" id="FCON02000385">
    <property type="protein sequence ID" value="SAL88269.1"/>
    <property type="molecule type" value="Genomic_DNA"/>
</dbReference>
<gene>
    <name evidence="1" type="ORF">AWB68_08720</name>
</gene>
<dbReference type="RefSeq" id="WP_087650370.1">
    <property type="nucleotide sequence ID" value="NZ_FCON02000385.1"/>
</dbReference>
<name>A0A158L5I9_9BURK</name>
<protein>
    <submittedName>
        <fullName evidence="1">Uncharacterized protein</fullName>
    </submittedName>
</protein>